<dbReference type="EMBL" id="CACVKT020004827">
    <property type="protein sequence ID" value="CAC5391770.1"/>
    <property type="molecule type" value="Genomic_DNA"/>
</dbReference>
<dbReference type="Gene3D" id="3.10.100.10">
    <property type="entry name" value="Mannose-Binding Protein A, subunit A"/>
    <property type="match status" value="1"/>
</dbReference>
<evidence type="ECO:0000313" key="4">
    <source>
        <dbReference type="Proteomes" id="UP000507470"/>
    </source>
</evidence>
<organism evidence="3 4">
    <name type="scientific">Mytilus coruscus</name>
    <name type="common">Sea mussel</name>
    <dbReference type="NCBI Taxonomy" id="42192"/>
    <lineage>
        <taxon>Eukaryota</taxon>
        <taxon>Metazoa</taxon>
        <taxon>Spiralia</taxon>
        <taxon>Lophotrochozoa</taxon>
        <taxon>Mollusca</taxon>
        <taxon>Bivalvia</taxon>
        <taxon>Autobranchia</taxon>
        <taxon>Pteriomorphia</taxon>
        <taxon>Mytilida</taxon>
        <taxon>Mytiloidea</taxon>
        <taxon>Mytilidae</taxon>
        <taxon>Mytilinae</taxon>
        <taxon>Mytilus</taxon>
    </lineage>
</organism>
<dbReference type="InterPro" id="IPR001304">
    <property type="entry name" value="C-type_lectin-like"/>
</dbReference>
<dbReference type="SUPFAM" id="SSF56436">
    <property type="entry name" value="C-type lectin-like"/>
    <property type="match status" value="1"/>
</dbReference>
<accession>A0A6J8C9R4</accession>
<keyword evidence="4" id="KW-1185">Reference proteome</keyword>
<dbReference type="PROSITE" id="PS50041">
    <property type="entry name" value="C_TYPE_LECTIN_2"/>
    <property type="match status" value="1"/>
</dbReference>
<feature type="domain" description="C-type lectin" evidence="2">
    <location>
        <begin position="142"/>
        <end position="275"/>
    </location>
</feature>
<dbReference type="InterPro" id="IPR050111">
    <property type="entry name" value="C-type_lectin/snaclec_domain"/>
</dbReference>
<dbReference type="OrthoDB" id="6143316at2759"/>
<proteinExistence type="predicted"/>
<reference evidence="3 4" key="1">
    <citation type="submission" date="2020-06" db="EMBL/GenBank/DDBJ databases">
        <authorList>
            <person name="Li R."/>
            <person name="Bekaert M."/>
        </authorList>
    </citation>
    <scope>NUCLEOTIDE SEQUENCE [LARGE SCALE GENOMIC DNA]</scope>
    <source>
        <strain evidence="4">wild</strain>
    </source>
</reference>
<evidence type="ECO:0000313" key="3">
    <source>
        <dbReference type="EMBL" id="CAC5391770.1"/>
    </source>
</evidence>
<name>A0A6J8C9R4_MYTCO</name>
<dbReference type="InterPro" id="IPR016187">
    <property type="entry name" value="CTDL_fold"/>
</dbReference>
<sequence length="416" mass="47675">MRKIIICVSVLVSVGNVDRGLDDPRNSLYSVLEEDDGHYKLGTAYGILATKYTRSQFIPTTYHGLKDDDIKNDIFKKTSTSSIACSTLCCMLGSCCYASYDKKTRQCILEESCCPQSELSADALMMKKSTDSLQCQNGWLKNENKCYYFSDDKTNWNDAKSICESYEGMLVEVISSCELDFLKTKATGYSSYNIYYGYVYLHKVSFIAFWLGGTDIEKEGNWIWSTSQTDITFNDWGLHQPSNTNGKEHCVQMKREYNLKWNDDPCMLGTRFICEKKFVHTAEYLNAIDETTVATATNDLPEQSDNSVPAICIISEETEAHDRESNAYSTPTIIPEEKVKRVIVPHFRMSIVLPAKYELRLHNVSSIVSFLMLTMKMPGYPIYDWIQKSKKRTQPFECKDALYHISFRTGYYDNDF</sequence>
<keyword evidence="1" id="KW-1015">Disulfide bond</keyword>
<evidence type="ECO:0000256" key="1">
    <source>
        <dbReference type="ARBA" id="ARBA00023157"/>
    </source>
</evidence>
<gene>
    <name evidence="3" type="ORF">MCOR_26755</name>
</gene>
<evidence type="ECO:0000259" key="2">
    <source>
        <dbReference type="PROSITE" id="PS50041"/>
    </source>
</evidence>
<dbReference type="PROSITE" id="PS00615">
    <property type="entry name" value="C_TYPE_LECTIN_1"/>
    <property type="match status" value="1"/>
</dbReference>
<dbReference type="Proteomes" id="UP000507470">
    <property type="component" value="Unassembled WGS sequence"/>
</dbReference>
<dbReference type="AlphaFoldDB" id="A0A6J8C9R4"/>
<protein>
    <recommendedName>
        <fullName evidence="2">C-type lectin domain-containing protein</fullName>
    </recommendedName>
</protein>
<dbReference type="SMART" id="SM00034">
    <property type="entry name" value="CLECT"/>
    <property type="match status" value="1"/>
</dbReference>
<dbReference type="InterPro" id="IPR016186">
    <property type="entry name" value="C-type_lectin-like/link_sf"/>
</dbReference>
<dbReference type="InterPro" id="IPR018378">
    <property type="entry name" value="C-type_lectin_CS"/>
</dbReference>
<dbReference type="Pfam" id="PF00059">
    <property type="entry name" value="Lectin_C"/>
    <property type="match status" value="1"/>
</dbReference>
<dbReference type="PANTHER" id="PTHR22803">
    <property type="entry name" value="MANNOSE, PHOSPHOLIPASE, LECTIN RECEPTOR RELATED"/>
    <property type="match status" value="1"/>
</dbReference>
<dbReference type="CDD" id="cd00037">
    <property type="entry name" value="CLECT"/>
    <property type="match status" value="1"/>
</dbReference>